<evidence type="ECO:0000313" key="2">
    <source>
        <dbReference type="EnsemblMetazoa" id="PPAI002947-PA"/>
    </source>
</evidence>
<evidence type="ECO:0000313" key="3">
    <source>
        <dbReference type="Proteomes" id="UP000092462"/>
    </source>
</evidence>
<dbReference type="EMBL" id="AJVK01025710">
    <property type="status" value="NOT_ANNOTATED_CDS"/>
    <property type="molecule type" value="Genomic_DNA"/>
</dbReference>
<keyword evidence="3" id="KW-1185">Reference proteome</keyword>
<dbReference type="EMBL" id="AJVK01025711">
    <property type="status" value="NOT_ANNOTATED_CDS"/>
    <property type="molecule type" value="Genomic_DNA"/>
</dbReference>
<name>A0A1B0D638_PHLPP</name>
<organism evidence="2 3">
    <name type="scientific">Phlebotomus papatasi</name>
    <name type="common">Sandfly</name>
    <dbReference type="NCBI Taxonomy" id="29031"/>
    <lineage>
        <taxon>Eukaryota</taxon>
        <taxon>Metazoa</taxon>
        <taxon>Ecdysozoa</taxon>
        <taxon>Arthropoda</taxon>
        <taxon>Hexapoda</taxon>
        <taxon>Insecta</taxon>
        <taxon>Pterygota</taxon>
        <taxon>Neoptera</taxon>
        <taxon>Endopterygota</taxon>
        <taxon>Diptera</taxon>
        <taxon>Nematocera</taxon>
        <taxon>Psychodoidea</taxon>
        <taxon>Psychodidae</taxon>
        <taxon>Phlebotomus</taxon>
        <taxon>Phlebotomus</taxon>
    </lineage>
</organism>
<dbReference type="AlphaFoldDB" id="A0A1B0D638"/>
<feature type="compositionally biased region" description="Basic residues" evidence="1">
    <location>
        <begin position="44"/>
        <end position="53"/>
    </location>
</feature>
<dbReference type="EMBL" id="AJVK01025709">
    <property type="status" value="NOT_ANNOTATED_CDS"/>
    <property type="molecule type" value="Genomic_DNA"/>
</dbReference>
<sequence length="302" mass="35228">MSRCVMGEHTMDQEFSQSVPNSKSVHIAPQEPTITPSPTEPRRGHSAPRKKVVNGRPQGKLYNRVKNGFNKEEKNSQIEDVTCDAEQAVEALIPIVQMETDPVEMSKLHIWLKHHKGPWEKVKENWAQTHELRRRHVTEMDSEMVYLEWPLLKHSMAPSLIEIDFAKMYPGKEEQLLGKWELAVPKILGVLETDLKDQNYEINSWIIRALHGILLPSHIPVHNKKRFKPTIADSQKTLHLELKNMADLKDQVENIKKFAVEKRLKYPPQCIKVWRFLQYYFYEIKDEEDPATLALIARINFN</sequence>
<accession>A0A1B0D638</accession>
<dbReference type="VEuPathDB" id="VectorBase:PPAPM1_005126"/>
<evidence type="ECO:0000256" key="1">
    <source>
        <dbReference type="SAM" id="MobiDB-lite"/>
    </source>
</evidence>
<feature type="compositionally biased region" description="Polar residues" evidence="1">
    <location>
        <begin position="13"/>
        <end position="24"/>
    </location>
</feature>
<dbReference type="EnsemblMetazoa" id="PPAI002947-RA">
    <property type="protein sequence ID" value="PPAI002947-PA"/>
    <property type="gene ID" value="PPAI002947"/>
</dbReference>
<protein>
    <submittedName>
        <fullName evidence="2">Uncharacterized protein</fullName>
    </submittedName>
</protein>
<proteinExistence type="predicted"/>
<dbReference type="Proteomes" id="UP000092462">
    <property type="component" value="Unassembled WGS sequence"/>
</dbReference>
<feature type="region of interest" description="Disordered" evidence="1">
    <location>
        <begin position="1"/>
        <end position="57"/>
    </location>
</feature>
<reference evidence="2" key="1">
    <citation type="submission" date="2022-08" db="UniProtKB">
        <authorList>
            <consortium name="EnsemblMetazoa"/>
        </authorList>
    </citation>
    <scope>IDENTIFICATION</scope>
    <source>
        <strain evidence="2">Israel</strain>
    </source>
</reference>
<dbReference type="VEuPathDB" id="VectorBase:PPAI002947"/>